<name>A0A494Y3L6_9BACL</name>
<protein>
    <recommendedName>
        <fullName evidence="5">Pseudouridine synthase</fullName>
        <ecNumber evidence="5">5.4.99.-</ecNumber>
    </recommendedName>
</protein>
<evidence type="ECO:0000313" key="9">
    <source>
        <dbReference type="Proteomes" id="UP000282076"/>
    </source>
</evidence>
<dbReference type="PROSITE" id="PS50889">
    <property type="entry name" value="S4"/>
    <property type="match status" value="1"/>
</dbReference>
<dbReference type="PANTHER" id="PTHR47683:SF4">
    <property type="entry name" value="PSEUDOURIDINE SYNTHASE"/>
    <property type="match status" value="1"/>
</dbReference>
<evidence type="ECO:0000259" key="7">
    <source>
        <dbReference type="Pfam" id="PF01479"/>
    </source>
</evidence>
<dbReference type="InterPro" id="IPR006145">
    <property type="entry name" value="PsdUridine_synth_RsuA/RluA"/>
</dbReference>
<proteinExistence type="inferred from homology"/>
<dbReference type="CDD" id="cd00165">
    <property type="entry name" value="S4"/>
    <property type="match status" value="1"/>
</dbReference>
<dbReference type="InterPro" id="IPR036986">
    <property type="entry name" value="S4_RNA-bd_sf"/>
</dbReference>
<keyword evidence="9" id="KW-1185">Reference proteome</keyword>
<accession>A0A494Y3L6</accession>
<dbReference type="InterPro" id="IPR000748">
    <property type="entry name" value="PsdUridine_synth_RsuA/RluB/E/F"/>
</dbReference>
<dbReference type="SUPFAM" id="SSF55120">
    <property type="entry name" value="Pseudouridine synthase"/>
    <property type="match status" value="1"/>
</dbReference>
<evidence type="ECO:0000256" key="5">
    <source>
        <dbReference type="RuleBase" id="RU003887"/>
    </source>
</evidence>
<dbReference type="InterPro" id="IPR050343">
    <property type="entry name" value="RsuA_PseudoU_synthase"/>
</dbReference>
<sequence length="285" mass="31481">MLGNLGYGTRSAIKVLIKQGAVTVNGTKAKDHGMQINPSIDVVTLDGETIHYRDTVYVLLHKPAGVVSATEDNRDRTVIDLLDEDVTVMSPFPVGRLDKDTEGLLLITNDGKLSHELLSPRKHVPKTYRALVAGDVGEDDVSAFLQGVTLDDGYVTMPAQLRVLSKKAKDTAPTSAQESDAEELLAAMELVPDKAEAQVVTADGETSQEANRYSSTRSWIELQIHEGKFHQVKRMFEAVGKKVLYLRRVAMGPLRLDPSLAPGEWRELTEEELESLRNYRKDGKE</sequence>
<dbReference type="Pfam" id="PF00849">
    <property type="entry name" value="PseudoU_synth_2"/>
    <property type="match status" value="1"/>
</dbReference>
<evidence type="ECO:0000256" key="3">
    <source>
        <dbReference type="ARBA" id="ARBA00023235"/>
    </source>
</evidence>
<dbReference type="NCBIfam" id="TIGR00093">
    <property type="entry name" value="pseudouridine synthase"/>
    <property type="match status" value="1"/>
</dbReference>
<evidence type="ECO:0000256" key="2">
    <source>
        <dbReference type="ARBA" id="ARBA00022884"/>
    </source>
</evidence>
<evidence type="ECO:0000313" key="8">
    <source>
        <dbReference type="EMBL" id="RKP54506.1"/>
    </source>
</evidence>
<evidence type="ECO:0000256" key="4">
    <source>
        <dbReference type="PROSITE-ProRule" id="PRU00182"/>
    </source>
</evidence>
<dbReference type="Proteomes" id="UP000282076">
    <property type="component" value="Unassembled WGS sequence"/>
</dbReference>
<dbReference type="GO" id="GO:0120159">
    <property type="term" value="F:rRNA pseudouridine synthase activity"/>
    <property type="evidence" value="ECO:0007669"/>
    <property type="project" value="UniProtKB-ARBA"/>
</dbReference>
<dbReference type="OrthoDB" id="9807213at2"/>
<gene>
    <name evidence="8" type="ORF">D7Z26_13250</name>
</gene>
<evidence type="ECO:0000256" key="1">
    <source>
        <dbReference type="ARBA" id="ARBA00008348"/>
    </source>
</evidence>
<evidence type="ECO:0000259" key="6">
    <source>
        <dbReference type="Pfam" id="PF00849"/>
    </source>
</evidence>
<dbReference type="Pfam" id="PF01479">
    <property type="entry name" value="S4"/>
    <property type="match status" value="1"/>
</dbReference>
<dbReference type="EC" id="5.4.99.-" evidence="5"/>
<keyword evidence="2 4" id="KW-0694">RNA-binding</keyword>
<dbReference type="Gene3D" id="3.30.70.1560">
    <property type="entry name" value="Alpha-L RNA-binding motif"/>
    <property type="match status" value="1"/>
</dbReference>
<organism evidence="8 9">
    <name type="scientific">Cohnella endophytica</name>
    <dbReference type="NCBI Taxonomy" id="2419778"/>
    <lineage>
        <taxon>Bacteria</taxon>
        <taxon>Bacillati</taxon>
        <taxon>Bacillota</taxon>
        <taxon>Bacilli</taxon>
        <taxon>Bacillales</taxon>
        <taxon>Paenibacillaceae</taxon>
        <taxon>Cohnella</taxon>
    </lineage>
</organism>
<dbReference type="InterPro" id="IPR018496">
    <property type="entry name" value="PsdUridine_synth_RsuA/RluB_CS"/>
</dbReference>
<dbReference type="InterPro" id="IPR042092">
    <property type="entry name" value="PsdUridine_s_RsuA/RluB/E/F_cat"/>
</dbReference>
<dbReference type="Gene3D" id="3.30.70.580">
    <property type="entry name" value="Pseudouridine synthase I, catalytic domain, N-terminal subdomain"/>
    <property type="match status" value="1"/>
</dbReference>
<dbReference type="InterPro" id="IPR020094">
    <property type="entry name" value="TruA/RsuA/RluB/E/F_N"/>
</dbReference>
<dbReference type="PROSITE" id="PS01149">
    <property type="entry name" value="PSI_RSU"/>
    <property type="match status" value="1"/>
</dbReference>
<dbReference type="GO" id="GO:0000455">
    <property type="term" value="P:enzyme-directed rRNA pseudouridine synthesis"/>
    <property type="evidence" value="ECO:0007669"/>
    <property type="project" value="UniProtKB-ARBA"/>
</dbReference>
<feature type="domain" description="RNA-binding S4" evidence="7">
    <location>
        <begin position="5"/>
        <end position="38"/>
    </location>
</feature>
<keyword evidence="3 5" id="KW-0413">Isomerase</keyword>
<dbReference type="InterPro" id="IPR002942">
    <property type="entry name" value="S4_RNA-bd"/>
</dbReference>
<dbReference type="CDD" id="cd02553">
    <property type="entry name" value="PseudoU_synth_RsuA"/>
    <property type="match status" value="1"/>
</dbReference>
<dbReference type="EMBL" id="RBZM01000005">
    <property type="protein sequence ID" value="RKP54506.1"/>
    <property type="molecule type" value="Genomic_DNA"/>
</dbReference>
<dbReference type="SUPFAM" id="SSF55174">
    <property type="entry name" value="Alpha-L RNA-binding motif"/>
    <property type="match status" value="1"/>
</dbReference>
<dbReference type="PANTHER" id="PTHR47683">
    <property type="entry name" value="PSEUDOURIDINE SYNTHASE FAMILY PROTEIN-RELATED"/>
    <property type="match status" value="1"/>
</dbReference>
<feature type="domain" description="Pseudouridine synthase RsuA/RluA-like" evidence="6">
    <location>
        <begin position="57"/>
        <end position="238"/>
    </location>
</feature>
<dbReference type="Gene3D" id="3.10.290.10">
    <property type="entry name" value="RNA-binding S4 domain"/>
    <property type="match status" value="1"/>
</dbReference>
<comment type="caution">
    <text evidence="8">The sequence shown here is derived from an EMBL/GenBank/DDBJ whole genome shotgun (WGS) entry which is preliminary data.</text>
</comment>
<comment type="similarity">
    <text evidence="1 5">Belongs to the pseudouridine synthase RsuA family.</text>
</comment>
<dbReference type="GO" id="GO:0003723">
    <property type="term" value="F:RNA binding"/>
    <property type="evidence" value="ECO:0007669"/>
    <property type="project" value="UniProtKB-KW"/>
</dbReference>
<dbReference type="InterPro" id="IPR020103">
    <property type="entry name" value="PsdUridine_synth_cat_dom_sf"/>
</dbReference>
<reference evidence="8 9" key="1">
    <citation type="submission" date="2018-10" db="EMBL/GenBank/DDBJ databases">
        <title>Cohnella sp. M2MS4P-1, whole genome shotgun sequence.</title>
        <authorList>
            <person name="Tuo L."/>
        </authorList>
    </citation>
    <scope>NUCLEOTIDE SEQUENCE [LARGE SCALE GENOMIC DNA]</scope>
    <source>
        <strain evidence="8 9">M2MS4P-1</strain>
    </source>
</reference>
<dbReference type="AlphaFoldDB" id="A0A494Y3L6"/>